<dbReference type="PANTHER" id="PTHR12169:SF6">
    <property type="entry name" value="AFG1-LIKE ATPASE"/>
    <property type="match status" value="1"/>
</dbReference>
<feature type="non-terminal residue" evidence="3">
    <location>
        <position position="185"/>
    </location>
</feature>
<organism evidence="3">
    <name type="scientific">marine metagenome</name>
    <dbReference type="NCBI Taxonomy" id="408172"/>
    <lineage>
        <taxon>unclassified sequences</taxon>
        <taxon>metagenomes</taxon>
        <taxon>ecological metagenomes</taxon>
    </lineage>
</organism>
<dbReference type="InterPro" id="IPR027417">
    <property type="entry name" value="P-loop_NTPase"/>
</dbReference>
<dbReference type="AlphaFoldDB" id="A0A382KH79"/>
<evidence type="ECO:0000256" key="2">
    <source>
        <dbReference type="ARBA" id="ARBA00022840"/>
    </source>
</evidence>
<dbReference type="NCBIfam" id="NF040713">
    <property type="entry name" value="ZapE"/>
    <property type="match status" value="1"/>
</dbReference>
<dbReference type="InterPro" id="IPR005654">
    <property type="entry name" value="ATPase_AFG1-like"/>
</dbReference>
<dbReference type="EMBL" id="UINC01080213">
    <property type="protein sequence ID" value="SVC22945.1"/>
    <property type="molecule type" value="Genomic_DNA"/>
</dbReference>
<dbReference type="GO" id="GO:0051301">
    <property type="term" value="P:cell division"/>
    <property type="evidence" value="ECO:0007669"/>
    <property type="project" value="TreeGrafter"/>
</dbReference>
<name>A0A382KH79_9ZZZZ</name>
<sequence length="185" mass="20944">MFGSVGVKLQENDFPVSHPDPSLLCGRSNRNAVSRELEIIGPDARYERNIDAGYVDDVRQRRIVEIFTDLHRNLTLRYSSPSLLSRVKHGLGLSARDPIRGLYLWGGPGRGKTYLMDLFHESLQPRISQRLHFHHFMRRVHEELALLEGTADPIDAVASRFARSAPVICFDEFFVSDIGDAMILG</sequence>
<dbReference type="GO" id="GO:0032153">
    <property type="term" value="C:cell division site"/>
    <property type="evidence" value="ECO:0007669"/>
    <property type="project" value="TreeGrafter"/>
</dbReference>
<dbReference type="PANTHER" id="PTHR12169">
    <property type="entry name" value="ATPASE N2B"/>
    <property type="match status" value="1"/>
</dbReference>
<dbReference type="Pfam" id="PF03969">
    <property type="entry name" value="AFG1_ATPase"/>
    <property type="match status" value="1"/>
</dbReference>
<evidence type="ECO:0000313" key="3">
    <source>
        <dbReference type="EMBL" id="SVC22945.1"/>
    </source>
</evidence>
<reference evidence="3" key="1">
    <citation type="submission" date="2018-05" db="EMBL/GenBank/DDBJ databases">
        <authorList>
            <person name="Lanie J.A."/>
            <person name="Ng W.-L."/>
            <person name="Kazmierczak K.M."/>
            <person name="Andrzejewski T.M."/>
            <person name="Davidsen T.M."/>
            <person name="Wayne K.J."/>
            <person name="Tettelin H."/>
            <person name="Glass J.I."/>
            <person name="Rusch D."/>
            <person name="Podicherti R."/>
            <person name="Tsui H.-C.T."/>
            <person name="Winkler M.E."/>
        </authorList>
    </citation>
    <scope>NUCLEOTIDE SEQUENCE</scope>
</reference>
<gene>
    <name evidence="3" type="ORF">METZ01_LOCUS275799</name>
</gene>
<dbReference type="GO" id="GO:0005524">
    <property type="term" value="F:ATP binding"/>
    <property type="evidence" value="ECO:0007669"/>
    <property type="project" value="UniProtKB-KW"/>
</dbReference>
<keyword evidence="2" id="KW-0067">ATP-binding</keyword>
<keyword evidence="1" id="KW-0547">Nucleotide-binding</keyword>
<protein>
    <submittedName>
        <fullName evidence="3">Uncharacterized protein</fullName>
    </submittedName>
</protein>
<accession>A0A382KH79</accession>
<dbReference type="GO" id="GO:0016887">
    <property type="term" value="F:ATP hydrolysis activity"/>
    <property type="evidence" value="ECO:0007669"/>
    <property type="project" value="InterPro"/>
</dbReference>
<dbReference type="Gene3D" id="3.40.50.300">
    <property type="entry name" value="P-loop containing nucleotide triphosphate hydrolases"/>
    <property type="match status" value="1"/>
</dbReference>
<dbReference type="SUPFAM" id="SSF52540">
    <property type="entry name" value="P-loop containing nucleoside triphosphate hydrolases"/>
    <property type="match status" value="1"/>
</dbReference>
<evidence type="ECO:0000256" key="1">
    <source>
        <dbReference type="ARBA" id="ARBA00022741"/>
    </source>
</evidence>
<proteinExistence type="predicted"/>
<dbReference type="GO" id="GO:0005737">
    <property type="term" value="C:cytoplasm"/>
    <property type="evidence" value="ECO:0007669"/>
    <property type="project" value="TreeGrafter"/>
</dbReference>